<evidence type="ECO:0000256" key="6">
    <source>
        <dbReference type="ARBA" id="ARBA00023186"/>
    </source>
</evidence>
<protein>
    <recommendedName>
        <fullName evidence="8">Ancillary SecYEG translocon subunit</fullName>
    </recommendedName>
</protein>
<reference evidence="11 12" key="1">
    <citation type="submission" date="2019-08" db="EMBL/GenBank/DDBJ databases">
        <title>Parahaliea maris sp. nov., isolated from the surface seawater.</title>
        <authorList>
            <person name="Liu Y."/>
        </authorList>
    </citation>
    <scope>NUCLEOTIDE SEQUENCE [LARGE SCALE GENOMIC DNA]</scope>
    <source>
        <strain evidence="11 12">S2-26</strain>
    </source>
</reference>
<evidence type="ECO:0000256" key="4">
    <source>
        <dbReference type="ARBA" id="ARBA00022989"/>
    </source>
</evidence>
<comment type="subcellular location">
    <subcellularLocation>
        <location evidence="1">Cell membrane</location>
        <topology evidence="1">Single-pass type II membrane protein</topology>
    </subcellularLocation>
</comment>
<dbReference type="Proteomes" id="UP000321933">
    <property type="component" value="Unassembled WGS sequence"/>
</dbReference>
<feature type="compositionally biased region" description="Acidic residues" evidence="9">
    <location>
        <begin position="240"/>
        <end position="249"/>
    </location>
</feature>
<dbReference type="PANTHER" id="PTHR38035">
    <property type="entry name" value="UPF0070 PROTEIN YFGM"/>
    <property type="match status" value="1"/>
</dbReference>
<evidence type="ECO:0000259" key="10">
    <source>
        <dbReference type="Pfam" id="PF09976"/>
    </source>
</evidence>
<comment type="caution">
    <text evidence="11">The sequence shown here is derived from an EMBL/GenBank/DDBJ whole genome shotgun (WGS) entry which is preliminary data.</text>
</comment>
<keyword evidence="2" id="KW-1003">Cell membrane</keyword>
<dbReference type="SUPFAM" id="SSF48452">
    <property type="entry name" value="TPR-like"/>
    <property type="match status" value="1"/>
</dbReference>
<name>A0A5C8ZVU5_9GAMM</name>
<keyword evidence="12" id="KW-1185">Reference proteome</keyword>
<dbReference type="Pfam" id="PF09976">
    <property type="entry name" value="TPR_21"/>
    <property type="match status" value="1"/>
</dbReference>
<dbReference type="GO" id="GO:0005886">
    <property type="term" value="C:plasma membrane"/>
    <property type="evidence" value="ECO:0007669"/>
    <property type="project" value="UniProtKB-SubCell"/>
</dbReference>
<dbReference type="PANTHER" id="PTHR38035:SF1">
    <property type="entry name" value="ANCILLARY SECYEG TRANSLOCON SUBUNIT"/>
    <property type="match status" value="1"/>
</dbReference>
<dbReference type="InterPro" id="IPR026039">
    <property type="entry name" value="YfgM"/>
</dbReference>
<dbReference type="Gene3D" id="1.25.40.10">
    <property type="entry name" value="Tetratricopeptide repeat domain"/>
    <property type="match status" value="1"/>
</dbReference>
<proteinExistence type="inferred from homology"/>
<evidence type="ECO:0000256" key="3">
    <source>
        <dbReference type="ARBA" id="ARBA00022692"/>
    </source>
</evidence>
<evidence type="ECO:0000313" key="12">
    <source>
        <dbReference type="Proteomes" id="UP000321933"/>
    </source>
</evidence>
<accession>A0A5C8ZVU5</accession>
<dbReference type="OrthoDB" id="9789675at2"/>
<dbReference type="PIRSF" id="PIRSF006170">
    <property type="entry name" value="YfgM"/>
    <property type="match status" value="1"/>
</dbReference>
<keyword evidence="5" id="KW-0472">Membrane</keyword>
<keyword evidence="6" id="KW-0143">Chaperone</keyword>
<feature type="region of interest" description="Disordered" evidence="9">
    <location>
        <begin position="227"/>
        <end position="249"/>
    </location>
</feature>
<evidence type="ECO:0000313" key="11">
    <source>
        <dbReference type="EMBL" id="TXS91587.1"/>
    </source>
</evidence>
<evidence type="ECO:0000256" key="9">
    <source>
        <dbReference type="SAM" id="MobiDB-lite"/>
    </source>
</evidence>
<evidence type="ECO:0000256" key="2">
    <source>
        <dbReference type="ARBA" id="ARBA00022475"/>
    </source>
</evidence>
<evidence type="ECO:0000256" key="1">
    <source>
        <dbReference type="ARBA" id="ARBA00004401"/>
    </source>
</evidence>
<dbReference type="EMBL" id="VRYZ01000004">
    <property type="protein sequence ID" value="TXS91587.1"/>
    <property type="molecule type" value="Genomic_DNA"/>
</dbReference>
<dbReference type="RefSeq" id="WP_148064219.1">
    <property type="nucleotide sequence ID" value="NZ_VRYZ01000004.1"/>
</dbReference>
<sequence length="249" mass="26296">MEDYRSEEEQVEALKRWWDDNGRSTLAGIALALVGAFGWQGWQEYSQGQNEAASDLYQELLEAAAGAGQNPAQLGVAERLAAQIKTDYSGSAYAIFAALQAARLAVQEGDLETAESELRWVLAEADSGSDSALVAQQRLARVVASQGDTEGALALLEVTGENPYAASYAMAEGDILLSAGRDSEALAAYELARQVASEGTQVPPLTALEQKIASLKPAEPREISVAVSDPLPAVAQEAEAPADAEEETP</sequence>
<dbReference type="GO" id="GO:0044877">
    <property type="term" value="F:protein-containing complex binding"/>
    <property type="evidence" value="ECO:0007669"/>
    <property type="project" value="InterPro"/>
</dbReference>
<keyword evidence="4" id="KW-1133">Transmembrane helix</keyword>
<dbReference type="InterPro" id="IPR011990">
    <property type="entry name" value="TPR-like_helical_dom_sf"/>
</dbReference>
<dbReference type="InterPro" id="IPR018704">
    <property type="entry name" value="SecYEG/CpoB_TPR"/>
</dbReference>
<dbReference type="AlphaFoldDB" id="A0A5C8ZVU5"/>
<organism evidence="11 12">
    <name type="scientific">Parahaliea aestuarii</name>
    <dbReference type="NCBI Taxonomy" id="1852021"/>
    <lineage>
        <taxon>Bacteria</taxon>
        <taxon>Pseudomonadati</taxon>
        <taxon>Pseudomonadota</taxon>
        <taxon>Gammaproteobacteria</taxon>
        <taxon>Cellvibrionales</taxon>
        <taxon>Halieaceae</taxon>
        <taxon>Parahaliea</taxon>
    </lineage>
</organism>
<comment type="similarity">
    <text evidence="7">Belongs to the YfgM family.</text>
</comment>
<keyword evidence="3" id="KW-0812">Transmembrane</keyword>
<evidence type="ECO:0000256" key="8">
    <source>
        <dbReference type="ARBA" id="ARBA00024235"/>
    </source>
</evidence>
<evidence type="ECO:0000256" key="5">
    <source>
        <dbReference type="ARBA" id="ARBA00023136"/>
    </source>
</evidence>
<feature type="compositionally biased region" description="Low complexity" evidence="9">
    <location>
        <begin position="230"/>
        <end position="239"/>
    </location>
</feature>
<feature type="domain" description="Ancillary SecYEG translocon subunit/Cell division coordinator CpoB TPR" evidence="10">
    <location>
        <begin position="15"/>
        <end position="215"/>
    </location>
</feature>
<evidence type="ECO:0000256" key="7">
    <source>
        <dbReference type="ARBA" id="ARBA00024197"/>
    </source>
</evidence>
<gene>
    <name evidence="11" type="ORF">FVW59_10480</name>
</gene>